<organism evidence="2 3">
    <name type="scientific">Epilithonimonas ginsengisoli</name>
    <dbReference type="NCBI Taxonomy" id="1245592"/>
    <lineage>
        <taxon>Bacteria</taxon>
        <taxon>Pseudomonadati</taxon>
        <taxon>Bacteroidota</taxon>
        <taxon>Flavobacteriia</taxon>
        <taxon>Flavobacteriales</taxon>
        <taxon>Weeksellaceae</taxon>
        <taxon>Chryseobacterium group</taxon>
        <taxon>Epilithonimonas</taxon>
    </lineage>
</organism>
<proteinExistence type="predicted"/>
<gene>
    <name evidence="2" type="ORF">NG800_005680</name>
</gene>
<keyword evidence="1" id="KW-0812">Transmembrane</keyword>
<dbReference type="EMBL" id="JAMXLT020000007">
    <property type="protein sequence ID" value="MDW8548390.1"/>
    <property type="molecule type" value="Genomic_DNA"/>
</dbReference>
<dbReference type="Proteomes" id="UP001204439">
    <property type="component" value="Unassembled WGS sequence"/>
</dbReference>
<feature type="transmembrane region" description="Helical" evidence="1">
    <location>
        <begin position="241"/>
        <end position="262"/>
    </location>
</feature>
<evidence type="ECO:0000313" key="3">
    <source>
        <dbReference type="Proteomes" id="UP001204439"/>
    </source>
</evidence>
<feature type="transmembrane region" description="Helical" evidence="1">
    <location>
        <begin position="14"/>
        <end position="33"/>
    </location>
</feature>
<keyword evidence="3" id="KW-1185">Reference proteome</keyword>
<keyword evidence="1" id="KW-0472">Membrane</keyword>
<protein>
    <submittedName>
        <fullName evidence="2">Uncharacterized protein</fullName>
    </submittedName>
</protein>
<evidence type="ECO:0000313" key="2">
    <source>
        <dbReference type="EMBL" id="MDW8548390.1"/>
    </source>
</evidence>
<dbReference type="RefSeq" id="WP_063970018.1">
    <property type="nucleotide sequence ID" value="NZ_JAMXLT020000007.1"/>
</dbReference>
<evidence type="ECO:0000256" key="1">
    <source>
        <dbReference type="SAM" id="Phobius"/>
    </source>
</evidence>
<feature type="transmembrane region" description="Helical" evidence="1">
    <location>
        <begin position="40"/>
        <end position="65"/>
    </location>
</feature>
<feature type="transmembrane region" description="Helical" evidence="1">
    <location>
        <begin position="165"/>
        <end position="184"/>
    </location>
</feature>
<reference evidence="2 3" key="1">
    <citation type="submission" date="2023-11" db="EMBL/GenBank/DDBJ databases">
        <title>First isolation, identification, and characterization of non-pathogenic Epilithonimonas ginsengisoli isolated from diseased farmed rainbow trout (Oncorhynchus mykiss) in Chile.</title>
        <authorList>
            <person name="Miranda C.D."/>
            <person name="Irgang R."/>
            <person name="Concha C."/>
            <person name="Rojas R."/>
            <person name="Avendano R."/>
        </authorList>
    </citation>
    <scope>NUCLEOTIDE SEQUENCE [LARGE SCALE GENOMIC DNA]</scope>
    <source>
        <strain evidence="2 3">FP99</strain>
    </source>
</reference>
<accession>A0ABU4JFD2</accession>
<feature type="transmembrane region" description="Helical" evidence="1">
    <location>
        <begin position="196"/>
        <end position="221"/>
    </location>
</feature>
<name>A0ABU4JFD2_9FLAO</name>
<comment type="caution">
    <text evidence="2">The sequence shown here is derived from an EMBL/GenBank/DDBJ whole genome shotgun (WGS) entry which is preliminary data.</text>
</comment>
<keyword evidence="1" id="KW-1133">Transmembrane helix</keyword>
<sequence>MHPFSVTFDMADHVVFKIISALLALFIVGTWLYHSKEIKLVLRIGGAAIGGFASYCVAIFFFVLLQFSYTTVKDNFDPNKQSATIIDYRTSISESTTRTKKSIGTRKRRNTYYKPLLEYKGADGTIKNTFGDVSFSANNKKPIGEKVEVIVETGKVRMITPIKNFTFVTNIVVACFLIIFYYIFYNYARRQSFEGVGTFALSVFGFVVFPIVFGILIYLFLSIGYEYFFLDKRFVSKNVAILLSGFGIFLALCFVGYVRFFIENMFLKKRKKSKKKKKKENLI</sequence>